<keyword evidence="4" id="KW-1185">Reference proteome</keyword>
<feature type="compositionally biased region" description="Low complexity" evidence="1">
    <location>
        <begin position="21"/>
        <end position="38"/>
    </location>
</feature>
<organism evidence="3 4">
    <name type="scientific">Micromonas commoda (strain RCC299 / NOUM17 / CCMP2709)</name>
    <name type="common">Picoplanktonic green alga</name>
    <dbReference type="NCBI Taxonomy" id="296587"/>
    <lineage>
        <taxon>Eukaryota</taxon>
        <taxon>Viridiplantae</taxon>
        <taxon>Chlorophyta</taxon>
        <taxon>Mamiellophyceae</taxon>
        <taxon>Mamiellales</taxon>
        <taxon>Mamiellaceae</taxon>
        <taxon>Micromonas</taxon>
    </lineage>
</organism>
<sequence length="137" mass="13976">MHLALAPIALAPARAAMPSRASLGSRAPLAPRPVATPARRARHRPERGVLLAPRAALPDPAAVNDALFQLAGNANELVDGCGVNGTCGQVAAPPFALIGTAILVSGAVLAFVTFGMKGGADAASEMQQRDKDFFGKK</sequence>
<evidence type="ECO:0000313" key="4">
    <source>
        <dbReference type="Proteomes" id="UP000002009"/>
    </source>
</evidence>
<accession>C1EIR4</accession>
<name>C1EIR4_MICCC</name>
<evidence type="ECO:0000256" key="2">
    <source>
        <dbReference type="SAM" id="Phobius"/>
    </source>
</evidence>
<proteinExistence type="predicted"/>
<gene>
    <name evidence="3" type="ORF">MICPUN_109614</name>
</gene>
<feature type="region of interest" description="Disordered" evidence="1">
    <location>
        <begin position="21"/>
        <end position="46"/>
    </location>
</feature>
<dbReference type="AlphaFoldDB" id="C1EIR4"/>
<protein>
    <submittedName>
        <fullName evidence="3">Uncharacterized protein</fullName>
    </submittedName>
</protein>
<evidence type="ECO:0000313" key="3">
    <source>
        <dbReference type="EMBL" id="ACO67906.1"/>
    </source>
</evidence>
<dbReference type="RefSeq" id="XP_002506648.1">
    <property type="nucleotide sequence ID" value="XM_002506602.1"/>
</dbReference>
<keyword evidence="2" id="KW-1133">Transmembrane helix</keyword>
<dbReference type="EMBL" id="CP001334">
    <property type="protein sequence ID" value="ACO67906.1"/>
    <property type="molecule type" value="Genomic_DNA"/>
</dbReference>
<keyword evidence="2" id="KW-0472">Membrane</keyword>
<dbReference type="InParanoid" id="C1EIR4"/>
<feature type="transmembrane region" description="Helical" evidence="2">
    <location>
        <begin position="95"/>
        <end position="116"/>
    </location>
</feature>
<reference evidence="3 4" key="1">
    <citation type="journal article" date="2009" name="Science">
        <title>Green evolution and dynamic adaptations revealed by genomes of the marine picoeukaryotes Micromonas.</title>
        <authorList>
            <person name="Worden A.Z."/>
            <person name="Lee J.H."/>
            <person name="Mock T."/>
            <person name="Rouze P."/>
            <person name="Simmons M.P."/>
            <person name="Aerts A.L."/>
            <person name="Allen A.E."/>
            <person name="Cuvelier M.L."/>
            <person name="Derelle E."/>
            <person name="Everett M.V."/>
            <person name="Foulon E."/>
            <person name="Grimwood J."/>
            <person name="Gundlach H."/>
            <person name="Henrissat B."/>
            <person name="Napoli C."/>
            <person name="McDonald S.M."/>
            <person name="Parker M.S."/>
            <person name="Rombauts S."/>
            <person name="Salamov A."/>
            <person name="Von Dassow P."/>
            <person name="Badger J.H."/>
            <person name="Coutinho P.M."/>
            <person name="Demir E."/>
            <person name="Dubchak I."/>
            <person name="Gentemann C."/>
            <person name="Eikrem W."/>
            <person name="Gready J.E."/>
            <person name="John U."/>
            <person name="Lanier W."/>
            <person name="Lindquist E.A."/>
            <person name="Lucas S."/>
            <person name="Mayer K.F."/>
            <person name="Moreau H."/>
            <person name="Not F."/>
            <person name="Otillar R."/>
            <person name="Panaud O."/>
            <person name="Pangilinan J."/>
            <person name="Paulsen I."/>
            <person name="Piegu B."/>
            <person name="Poliakov A."/>
            <person name="Robbens S."/>
            <person name="Schmutz J."/>
            <person name="Toulza E."/>
            <person name="Wyss T."/>
            <person name="Zelensky A."/>
            <person name="Zhou K."/>
            <person name="Armbrust E.V."/>
            <person name="Bhattacharya D."/>
            <person name="Goodenough U.W."/>
            <person name="Van de Peer Y."/>
            <person name="Grigoriev I.V."/>
        </authorList>
    </citation>
    <scope>NUCLEOTIDE SEQUENCE [LARGE SCALE GENOMIC DNA]</scope>
    <source>
        <strain evidence="4">RCC299 / NOUM17</strain>
    </source>
</reference>
<evidence type="ECO:0000256" key="1">
    <source>
        <dbReference type="SAM" id="MobiDB-lite"/>
    </source>
</evidence>
<dbReference type="KEGG" id="mis:MICPUN_109614"/>
<keyword evidence="2" id="KW-0812">Transmembrane</keyword>
<dbReference type="GeneID" id="8249733"/>
<dbReference type="Proteomes" id="UP000002009">
    <property type="component" value="Chromosome 16"/>
</dbReference>